<dbReference type="EMBL" id="JBHSBN010000006">
    <property type="protein sequence ID" value="MFC4106694.1"/>
    <property type="molecule type" value="Genomic_DNA"/>
</dbReference>
<evidence type="ECO:0000313" key="1">
    <source>
        <dbReference type="EMBL" id="MFC4106694.1"/>
    </source>
</evidence>
<gene>
    <name evidence="1" type="ORF">ACFOX0_12200</name>
</gene>
<name>A0ABV8KL04_9ACTN</name>
<keyword evidence="2" id="KW-1185">Reference proteome</keyword>
<comment type="caution">
    <text evidence="1">The sequence shown here is derived from an EMBL/GenBank/DDBJ whole genome shotgun (WGS) entry which is preliminary data.</text>
</comment>
<dbReference type="PROSITE" id="PS00197">
    <property type="entry name" value="2FE2S_FER_1"/>
    <property type="match status" value="1"/>
</dbReference>
<evidence type="ECO:0000313" key="2">
    <source>
        <dbReference type="Proteomes" id="UP001595868"/>
    </source>
</evidence>
<proteinExistence type="predicted"/>
<protein>
    <submittedName>
        <fullName evidence="1">Uncharacterized protein</fullName>
    </submittedName>
</protein>
<dbReference type="RefSeq" id="WP_377544855.1">
    <property type="nucleotide sequence ID" value="NZ_JBHSBN010000006.1"/>
</dbReference>
<sequence length="304" mass="33163">MKTIYHGFLPQHTASTHRVFAIVDHGSGETVEALATFPTAERADTVADLLNLLTVGYPPERTRERLLTALDAEPGPVRASVTAILDALRPSRHRLAVQLRRRAHAGIASFPTNGCPTGGCGTCPTCGDGCLDCPACDSGECDACLAPVITPRTALLLYVAAMTLSDEVSGAMRDLDNWDFPPFIKQLTPTSLVQFRATFVALAADLAHGIEPQPRTNAEEIALHLMTDRANVELELGSYDDMLERLPESAADYDWDSILEELVQDNDYTGLMAYRGKLPAKEVTKSLFERFDNMLERPYAATTP</sequence>
<dbReference type="InterPro" id="IPR006058">
    <property type="entry name" value="2Fe2S_fd_BS"/>
</dbReference>
<accession>A0ABV8KL04</accession>
<organism evidence="1 2">
    <name type="scientific">Micromonospora zhanjiangensis</name>
    <dbReference type="NCBI Taxonomy" id="1522057"/>
    <lineage>
        <taxon>Bacteria</taxon>
        <taxon>Bacillati</taxon>
        <taxon>Actinomycetota</taxon>
        <taxon>Actinomycetes</taxon>
        <taxon>Micromonosporales</taxon>
        <taxon>Micromonosporaceae</taxon>
        <taxon>Micromonospora</taxon>
    </lineage>
</organism>
<reference evidence="2" key="1">
    <citation type="journal article" date="2019" name="Int. J. Syst. Evol. Microbiol.">
        <title>The Global Catalogue of Microorganisms (GCM) 10K type strain sequencing project: providing services to taxonomists for standard genome sequencing and annotation.</title>
        <authorList>
            <consortium name="The Broad Institute Genomics Platform"/>
            <consortium name="The Broad Institute Genome Sequencing Center for Infectious Disease"/>
            <person name="Wu L."/>
            <person name="Ma J."/>
        </authorList>
    </citation>
    <scope>NUCLEOTIDE SEQUENCE [LARGE SCALE GENOMIC DNA]</scope>
    <source>
        <strain evidence="2">2902at01</strain>
    </source>
</reference>
<dbReference type="Proteomes" id="UP001595868">
    <property type="component" value="Unassembled WGS sequence"/>
</dbReference>